<sequence>MDIYLINAQHINDKTLELHQMYLAYWLRRYDYPVIPFTDNYFPSSLTSLPVTVMLLLQYRPVRNPFLNAFLYVVLSIIGLSIIRALGIVTLMNWNLMYSALIQYVIFICACFLTTRKRFDPLI</sequence>
<gene>
    <name evidence="2" type="ORF">M3N64_11380</name>
</gene>
<proteinExistence type="predicted"/>
<comment type="caution">
    <text evidence="2">The sequence shown here is derived from an EMBL/GenBank/DDBJ whole genome shotgun (WGS) entry which is preliminary data.</text>
</comment>
<dbReference type="Proteomes" id="UP001203004">
    <property type="component" value="Unassembled WGS sequence"/>
</dbReference>
<keyword evidence="1" id="KW-1133">Transmembrane helix</keyword>
<evidence type="ECO:0000313" key="3">
    <source>
        <dbReference type="Proteomes" id="UP001203004"/>
    </source>
</evidence>
<dbReference type="RefSeq" id="WP_249102309.1">
    <property type="nucleotide sequence ID" value="NZ_JAMAST010000016.1"/>
</dbReference>
<feature type="transmembrane region" description="Helical" evidence="1">
    <location>
        <begin position="96"/>
        <end position="115"/>
    </location>
</feature>
<keyword evidence="3" id="KW-1185">Reference proteome</keyword>
<organism evidence="2 3">
    <name type="scientific">Sporolactobacillus mangiferae</name>
    <dbReference type="NCBI Taxonomy" id="2940498"/>
    <lineage>
        <taxon>Bacteria</taxon>
        <taxon>Bacillati</taxon>
        <taxon>Bacillota</taxon>
        <taxon>Bacilli</taxon>
        <taxon>Bacillales</taxon>
        <taxon>Sporolactobacillaceae</taxon>
        <taxon>Sporolactobacillus</taxon>
    </lineage>
</organism>
<feature type="transmembrane region" description="Helical" evidence="1">
    <location>
        <begin position="69"/>
        <end position="90"/>
    </location>
</feature>
<evidence type="ECO:0000256" key="1">
    <source>
        <dbReference type="SAM" id="Phobius"/>
    </source>
</evidence>
<evidence type="ECO:0000313" key="2">
    <source>
        <dbReference type="EMBL" id="MCL1632520.1"/>
    </source>
</evidence>
<reference evidence="2 3" key="1">
    <citation type="submission" date="2022-05" db="EMBL/GenBank/DDBJ databases">
        <title>Sporolactobacillus sp nov CPB3-1, isolated from tree bark (Mangifera indica L.).</title>
        <authorList>
            <person name="Phuengjayaem S."/>
            <person name="Tanasupawat S."/>
        </authorList>
    </citation>
    <scope>NUCLEOTIDE SEQUENCE [LARGE SCALE GENOMIC DNA]</scope>
    <source>
        <strain evidence="2 3">CPB3-1</strain>
    </source>
</reference>
<keyword evidence="1" id="KW-0812">Transmembrane</keyword>
<dbReference type="EMBL" id="JAMAST010000016">
    <property type="protein sequence ID" value="MCL1632520.1"/>
    <property type="molecule type" value="Genomic_DNA"/>
</dbReference>
<name>A0ABT0MCB9_9BACL</name>
<accession>A0ABT0MCB9</accession>
<keyword evidence="1" id="KW-0472">Membrane</keyword>
<protein>
    <submittedName>
        <fullName evidence="2">Uncharacterized protein</fullName>
    </submittedName>
</protein>